<dbReference type="InParanoid" id="A0A7F5RFC4"/>
<dbReference type="KEGG" id="apln:112905782"/>
<sequence length="292" mass="33512">MVFESVVTDILNRILGDFIENLDSKQLNLGIWGGDVELKDLILKQSAVDELDLPLQIAYGRLGNLTLKIPWKNLYSSATEASIDGLYLILVPNREIKYDPIKDEKKLRDTKYSALAQIEERKKREAEMEKTDDTFLEKLIVQIIKNLQVKITNIHIRYEDKITNPGHPFAMGITLNNLAIDTTDENWKPTVVEEIVTKIYKAVQLDALAVYWNCDSVTYSHLSPEEVVQNLIRETATNRFQPENYKYILQPIMSSVQLKLNPKPEKDKPAFSIPKVHLRLEMEKLGIGIMCI</sequence>
<proteinExistence type="inferred from homology"/>
<dbReference type="PANTHER" id="PTHR16166:SF93">
    <property type="entry name" value="INTERMEMBRANE LIPID TRANSFER PROTEIN VPS13"/>
    <property type="match status" value="1"/>
</dbReference>
<dbReference type="GO" id="GO:0045053">
    <property type="term" value="P:protein retention in Golgi apparatus"/>
    <property type="evidence" value="ECO:0007669"/>
    <property type="project" value="TreeGrafter"/>
</dbReference>
<evidence type="ECO:0000256" key="1">
    <source>
        <dbReference type="ARBA" id="ARBA00006545"/>
    </source>
</evidence>
<evidence type="ECO:0000259" key="3">
    <source>
        <dbReference type="Pfam" id="PF12624"/>
    </source>
</evidence>
<reference evidence="5" key="1">
    <citation type="submission" date="2025-08" db="UniProtKB">
        <authorList>
            <consortium name="RefSeq"/>
        </authorList>
    </citation>
    <scope>IDENTIFICATION</scope>
    <source>
        <tissue evidence="5">Entire body</tissue>
    </source>
</reference>
<comment type="similarity">
    <text evidence="1">Belongs to the VPS13 family.</text>
</comment>
<dbReference type="InterPro" id="IPR026847">
    <property type="entry name" value="VPS13"/>
</dbReference>
<dbReference type="GO" id="GO:0006623">
    <property type="term" value="P:protein targeting to vacuole"/>
    <property type="evidence" value="ECO:0007669"/>
    <property type="project" value="TreeGrafter"/>
</dbReference>
<dbReference type="PANTHER" id="PTHR16166">
    <property type="entry name" value="VACUOLAR PROTEIN SORTING-ASSOCIATED PROTEIN VPS13"/>
    <property type="match status" value="1"/>
</dbReference>
<gene>
    <name evidence="5" type="primary">LOC112905782</name>
</gene>
<name>A0A7F5RFC4_AGRPL</name>
<accession>A0A7F5RFC4</accession>
<organism evidence="4 5">
    <name type="scientific">Agrilus planipennis</name>
    <name type="common">Emerald ash borer</name>
    <name type="synonym">Agrilus marcopoli</name>
    <dbReference type="NCBI Taxonomy" id="224129"/>
    <lineage>
        <taxon>Eukaryota</taxon>
        <taxon>Metazoa</taxon>
        <taxon>Ecdysozoa</taxon>
        <taxon>Arthropoda</taxon>
        <taxon>Hexapoda</taxon>
        <taxon>Insecta</taxon>
        <taxon>Pterygota</taxon>
        <taxon>Neoptera</taxon>
        <taxon>Endopterygota</taxon>
        <taxon>Coleoptera</taxon>
        <taxon>Polyphaga</taxon>
        <taxon>Elateriformia</taxon>
        <taxon>Buprestoidea</taxon>
        <taxon>Buprestidae</taxon>
        <taxon>Agrilinae</taxon>
        <taxon>Agrilus</taxon>
    </lineage>
</organism>
<dbReference type="InterPro" id="IPR026854">
    <property type="entry name" value="VPS13_N"/>
</dbReference>
<feature type="domain" description="Chorein N-terminal" evidence="3">
    <location>
        <begin position="2"/>
        <end position="289"/>
    </location>
</feature>
<dbReference type="GeneID" id="112905782"/>
<keyword evidence="2" id="KW-0813">Transport</keyword>
<evidence type="ECO:0000313" key="4">
    <source>
        <dbReference type="Proteomes" id="UP000192223"/>
    </source>
</evidence>
<dbReference type="OrthoDB" id="428159at2759"/>
<dbReference type="Proteomes" id="UP000192223">
    <property type="component" value="Unplaced"/>
</dbReference>
<evidence type="ECO:0000256" key="2">
    <source>
        <dbReference type="ARBA" id="ARBA00022448"/>
    </source>
</evidence>
<evidence type="ECO:0000313" key="5">
    <source>
        <dbReference type="RefSeq" id="XP_025834661.1"/>
    </source>
</evidence>
<dbReference type="RefSeq" id="XP_025834661.1">
    <property type="nucleotide sequence ID" value="XM_025978876.1"/>
</dbReference>
<protein>
    <submittedName>
        <fullName evidence="5">Vacuolar protein sorting-associated protein 13-like</fullName>
    </submittedName>
</protein>
<dbReference type="AlphaFoldDB" id="A0A7F5RFC4"/>
<keyword evidence="4" id="KW-1185">Reference proteome</keyword>
<dbReference type="Pfam" id="PF12624">
    <property type="entry name" value="VPS13_N"/>
    <property type="match status" value="1"/>
</dbReference>